<dbReference type="RefSeq" id="WP_134825072.1">
    <property type="nucleotide sequence ID" value="NZ_SPDQ01000001.1"/>
</dbReference>
<dbReference type="CDD" id="cd00519">
    <property type="entry name" value="Lipase_3"/>
    <property type="match status" value="1"/>
</dbReference>
<comment type="caution">
    <text evidence="2">The sequence shown here is derived from an EMBL/GenBank/DDBJ whole genome shotgun (WGS) entry which is preliminary data.</text>
</comment>
<dbReference type="PANTHER" id="PTHR45856">
    <property type="entry name" value="ALPHA/BETA-HYDROLASES SUPERFAMILY PROTEIN"/>
    <property type="match status" value="1"/>
</dbReference>
<name>A0A4Y8VT31_9PSED</name>
<dbReference type="Gene3D" id="3.40.50.1820">
    <property type="entry name" value="alpha/beta hydrolase"/>
    <property type="match status" value="1"/>
</dbReference>
<accession>A0A4Y8VT31</accession>
<dbReference type="AlphaFoldDB" id="A0A4Y8VT31"/>
<evidence type="ECO:0000313" key="2">
    <source>
        <dbReference type="EMBL" id="TFH83458.1"/>
    </source>
</evidence>
<dbReference type="PANTHER" id="PTHR45856:SF24">
    <property type="entry name" value="FUNGAL LIPASE-LIKE DOMAIN-CONTAINING PROTEIN"/>
    <property type="match status" value="1"/>
</dbReference>
<dbReference type="InterPro" id="IPR029058">
    <property type="entry name" value="AB_hydrolase_fold"/>
</dbReference>
<organism evidence="2 3">
    <name type="scientific">Pseudomonas kribbensis</name>
    <dbReference type="NCBI Taxonomy" id="1628086"/>
    <lineage>
        <taxon>Bacteria</taxon>
        <taxon>Pseudomonadati</taxon>
        <taxon>Pseudomonadota</taxon>
        <taxon>Gammaproteobacteria</taxon>
        <taxon>Pseudomonadales</taxon>
        <taxon>Pseudomonadaceae</taxon>
        <taxon>Pseudomonas</taxon>
    </lineage>
</organism>
<reference evidence="2 3" key="1">
    <citation type="submission" date="2019-03" db="EMBL/GenBank/DDBJ databases">
        <title>Draft genome sequence of humic substances-degrading Pseudomonas kribbensis CHA-19 from forest soil.</title>
        <authorList>
            <person name="Kim D."/>
        </authorList>
    </citation>
    <scope>NUCLEOTIDE SEQUENCE [LARGE SCALE GENOMIC DNA]</scope>
    <source>
        <strain evidence="2 3">CHA-19</strain>
    </source>
</reference>
<dbReference type="EMBL" id="SPDQ01000001">
    <property type="protein sequence ID" value="TFH83458.1"/>
    <property type="molecule type" value="Genomic_DNA"/>
</dbReference>
<dbReference type="InterPro" id="IPR051218">
    <property type="entry name" value="Sec_MonoDiacylglyc_Lipase"/>
</dbReference>
<dbReference type="Proteomes" id="UP000297555">
    <property type="component" value="Unassembled WGS sequence"/>
</dbReference>
<protein>
    <submittedName>
        <fullName evidence="2">Lipase family protein</fullName>
    </submittedName>
</protein>
<evidence type="ECO:0000259" key="1">
    <source>
        <dbReference type="Pfam" id="PF01764"/>
    </source>
</evidence>
<dbReference type="GO" id="GO:0006629">
    <property type="term" value="P:lipid metabolic process"/>
    <property type="evidence" value="ECO:0007669"/>
    <property type="project" value="InterPro"/>
</dbReference>
<dbReference type="SUPFAM" id="SSF53474">
    <property type="entry name" value="alpha/beta-Hydrolases"/>
    <property type="match status" value="1"/>
</dbReference>
<evidence type="ECO:0000313" key="3">
    <source>
        <dbReference type="Proteomes" id="UP000297555"/>
    </source>
</evidence>
<sequence length="728" mass="81760">MTLLEKDLESPLGSRMLTCPTGGKWTSFQLVDEHCSGEPYAGLAYVVTDSEGYKYAGCLDNKGIGKVDNHFGGPISLLFEQAYEGNEKVYLRMMERQYYPLKITELQVRAEKTRYLNLGAIRTRERPEIADGADYFQVEVRHLVRHASHLPPEVYRDYPLDSGCAAIMREHGKLGVALMPQRHTVLEVRPLRALRPMLSTVPAFCALNLYQLALMATLSYCPFGQEPKVPSAETRSVKFPLQPSAGNWFGDALAKGEELWKVDNAQTKAYYPLYEDVPYSRRLEIIPFDPNLYAVNRYTPERDPEHPASVHFLDDIGNKDSTDTQAFITHNDELILIAVRGTAEIIADGLRDADALQVPFEEGDGQVHRGFYEAAQKAYDFTVKYLEKFYTGQNLLICGHSLGGAITLLLSEMLRRRAGFNYNIQLYTYGAPRAGDADFVKGAADLVHHRMVNHNDPVPSVPGSWMNTKADIYGTGAALTFVNVPVGLSVFVAGITNWTGEAYDHHGSLRHAMPVEFGRQQVSSILWEPGCDTITQHAACDVAIRQRHGLPDRPTLLKQIFDAGHHSMTGAYIPACWAVLRRWQEAQESNRSLVTEREFAVVESALERITHQLRTRRNNLPGRPDSYVRTQSGTLEALNHEVEKIRVTRERLAILRHRRITTQDVYGQLAEQPERLAESLPRWQLHPENTAAEQLAMAPDAAEDDPLLATLYGHKIGAPHTFDINSII</sequence>
<proteinExistence type="predicted"/>
<gene>
    <name evidence="2" type="ORF">E4J90_00085</name>
</gene>
<feature type="domain" description="Fungal lipase-type" evidence="1">
    <location>
        <begin position="337"/>
        <end position="463"/>
    </location>
</feature>
<dbReference type="OrthoDB" id="5562330at2"/>
<dbReference type="InterPro" id="IPR002921">
    <property type="entry name" value="Fungal_lipase-type"/>
</dbReference>
<dbReference type="Pfam" id="PF01764">
    <property type="entry name" value="Lipase_3"/>
    <property type="match status" value="1"/>
</dbReference>